<reference evidence="4 5" key="1">
    <citation type="submission" date="2024-10" db="EMBL/GenBank/DDBJ databases">
        <title>Updated reference genomes for cyclostephanoid diatoms.</title>
        <authorList>
            <person name="Roberts W.R."/>
            <person name="Alverson A.J."/>
        </authorList>
    </citation>
    <scope>NUCLEOTIDE SEQUENCE [LARGE SCALE GENOMIC DNA]</scope>
    <source>
        <strain evidence="4 5">AJA276-08</strain>
    </source>
</reference>
<dbReference type="PANTHER" id="PTHR15431">
    <property type="entry name" value="FGFR1 ONCOGENE PARTNER/LISH DOMAIN-CONTAINING PROTEIN"/>
    <property type="match status" value="1"/>
</dbReference>
<evidence type="ECO:0000256" key="3">
    <source>
        <dbReference type="ARBA" id="ARBA00023212"/>
    </source>
</evidence>
<dbReference type="Proteomes" id="UP001530315">
    <property type="component" value="Unassembled WGS sequence"/>
</dbReference>
<protein>
    <recommendedName>
        <fullName evidence="6">LisH domain-containing protein</fullName>
    </recommendedName>
</protein>
<name>A0ABD3QZI2_9STRA</name>
<dbReference type="SMART" id="SM00667">
    <property type="entry name" value="LisH"/>
    <property type="match status" value="1"/>
</dbReference>
<dbReference type="Pfam" id="PF16045">
    <property type="entry name" value="LisH_2"/>
    <property type="match status" value="1"/>
</dbReference>
<dbReference type="InterPro" id="IPR006594">
    <property type="entry name" value="LisH"/>
</dbReference>
<gene>
    <name evidence="4" type="ORF">ACHAW5_004482</name>
</gene>
<dbReference type="PANTHER" id="PTHR15431:SF4">
    <property type="entry name" value="PROTEIN TONNEAU 1B"/>
    <property type="match status" value="1"/>
</dbReference>
<comment type="caution">
    <text evidence="4">The sequence shown here is derived from an EMBL/GenBank/DDBJ whole genome shotgun (WGS) entry which is preliminary data.</text>
</comment>
<dbReference type="AlphaFoldDB" id="A0ABD3QZI2"/>
<accession>A0ABD3QZI2</accession>
<evidence type="ECO:0000313" key="4">
    <source>
        <dbReference type="EMBL" id="KAL3805737.1"/>
    </source>
</evidence>
<dbReference type="GO" id="GO:0015630">
    <property type="term" value="C:microtubule cytoskeleton"/>
    <property type="evidence" value="ECO:0007669"/>
    <property type="project" value="UniProtKB-ARBA"/>
</dbReference>
<evidence type="ECO:0000256" key="2">
    <source>
        <dbReference type="ARBA" id="ARBA00022490"/>
    </source>
</evidence>
<comment type="subcellular location">
    <subcellularLocation>
        <location evidence="1">Cytoplasm</location>
        <location evidence="1">Cytoskeleton</location>
    </subcellularLocation>
</comment>
<dbReference type="PROSITE" id="PS50896">
    <property type="entry name" value="LISH"/>
    <property type="match status" value="1"/>
</dbReference>
<keyword evidence="5" id="KW-1185">Reference proteome</keyword>
<organism evidence="4 5">
    <name type="scientific">Stephanodiscus triporus</name>
    <dbReference type="NCBI Taxonomy" id="2934178"/>
    <lineage>
        <taxon>Eukaryota</taxon>
        <taxon>Sar</taxon>
        <taxon>Stramenopiles</taxon>
        <taxon>Ochrophyta</taxon>
        <taxon>Bacillariophyta</taxon>
        <taxon>Coscinodiscophyceae</taxon>
        <taxon>Thalassiosirophycidae</taxon>
        <taxon>Stephanodiscales</taxon>
        <taxon>Stephanodiscaceae</taxon>
        <taxon>Stephanodiscus</taxon>
    </lineage>
</organism>
<keyword evidence="2" id="KW-0963">Cytoplasm</keyword>
<dbReference type="Gene3D" id="1.20.960.40">
    <property type="match status" value="1"/>
</dbReference>
<evidence type="ECO:0008006" key="6">
    <source>
        <dbReference type="Google" id="ProtNLM"/>
    </source>
</evidence>
<sequence>MSCATGNDTLTAALRETLERTGTMENIRAQLRTMVMRCLNECLPSPTSSDTLPPLPALPIENVLINELILEYLSFNGYNQTLAVFTAECQTSDFLGETFIRTELGLLHKKSSNNLAMLYDIVEAVKVRTRKGRKGETRGNESKGAIIDSVGADGGIALHDEEVREREERSSKAVTI</sequence>
<evidence type="ECO:0000313" key="5">
    <source>
        <dbReference type="Proteomes" id="UP001530315"/>
    </source>
</evidence>
<proteinExistence type="predicted"/>
<dbReference type="EMBL" id="JALLAZ020000020">
    <property type="protein sequence ID" value="KAL3805737.1"/>
    <property type="molecule type" value="Genomic_DNA"/>
</dbReference>
<keyword evidence="3" id="KW-0206">Cytoskeleton</keyword>
<evidence type="ECO:0000256" key="1">
    <source>
        <dbReference type="ARBA" id="ARBA00004245"/>
    </source>
</evidence>